<dbReference type="Gene3D" id="3.10.28.20">
    <property type="entry name" value="Acetamidase/Formamidase-like domains"/>
    <property type="match status" value="1"/>
</dbReference>
<dbReference type="AlphaFoldDB" id="A0A0B7MI75"/>
<keyword evidence="2" id="KW-1185">Reference proteome</keyword>
<dbReference type="OrthoDB" id="9811740at2"/>
<dbReference type="PANTHER" id="PTHR31891:SF1">
    <property type="entry name" value="FORMAMIDASE C869.04-RELATED"/>
    <property type="match status" value="1"/>
</dbReference>
<dbReference type="GO" id="GO:0016811">
    <property type="term" value="F:hydrolase activity, acting on carbon-nitrogen (but not peptide) bonds, in linear amides"/>
    <property type="evidence" value="ECO:0007669"/>
    <property type="project" value="InterPro"/>
</dbReference>
<gene>
    <name evidence="1" type="ORF">SSCH_800010</name>
</gene>
<dbReference type="Pfam" id="PF03069">
    <property type="entry name" value="FmdA_AmdA"/>
    <property type="match status" value="2"/>
</dbReference>
<dbReference type="Gene3D" id="2.60.120.580">
    <property type="entry name" value="Acetamidase/Formamidase-like domains"/>
    <property type="match status" value="2"/>
</dbReference>
<accession>A0A0B7MI75</accession>
<sequence>MEPVLRINAGETFLVETQDNFFGKIADEGLPATPEALPFLNDMPIRVNPVAGPIYVEGIEAGDLLVVEIEDIIPSERGWTGFMPGLGNLAGNVEFPDLQGPYTVITYHKPGPSGTTSDGTGTFNVVREVTYPLKPFIGTIMTAPKRGVDNTLTTQGPWGGNLDCQDVRKGNKIMFNTFHDGGLLFIGDVHAAQGDSEYTGLADETAADVFASCQIIKNKVIPGVMRIETPTSIIQVDSAANHGNMENALNGAFIGLLKWLAEDYGMDRKEAYLHFTANPEVIIHTYQACLPSFYVVGVEFPKKYL</sequence>
<evidence type="ECO:0000313" key="2">
    <source>
        <dbReference type="Proteomes" id="UP000046155"/>
    </source>
</evidence>
<name>A0A0B7MI75_9FIRM</name>
<organism evidence="1 2">
    <name type="scientific">Syntrophaceticus schinkii</name>
    <dbReference type="NCBI Taxonomy" id="499207"/>
    <lineage>
        <taxon>Bacteria</taxon>
        <taxon>Bacillati</taxon>
        <taxon>Bacillota</taxon>
        <taxon>Clostridia</taxon>
        <taxon>Thermoanaerobacterales</taxon>
        <taxon>Thermoanaerobacterales Family III. Incertae Sedis</taxon>
        <taxon>Syntrophaceticus</taxon>
    </lineage>
</organism>
<proteinExistence type="predicted"/>
<dbReference type="EMBL" id="CDRZ01000281">
    <property type="protein sequence ID" value="CEO90319.1"/>
    <property type="molecule type" value="Genomic_DNA"/>
</dbReference>
<dbReference type="PANTHER" id="PTHR31891">
    <property type="entry name" value="FORMAMIDASE C869.04-RELATED"/>
    <property type="match status" value="1"/>
</dbReference>
<reference evidence="2" key="1">
    <citation type="submission" date="2015-01" db="EMBL/GenBank/DDBJ databases">
        <authorList>
            <person name="Manzoor Shahid"/>
            <person name="Zubair Saima"/>
        </authorList>
    </citation>
    <scope>NUCLEOTIDE SEQUENCE [LARGE SCALE GENOMIC DNA]</scope>
    <source>
        <strain evidence="2">Sp3</strain>
    </source>
</reference>
<dbReference type="Proteomes" id="UP000046155">
    <property type="component" value="Unassembled WGS sequence"/>
</dbReference>
<dbReference type="RefSeq" id="WP_044666090.1">
    <property type="nucleotide sequence ID" value="NZ_CDRZ01000281.1"/>
</dbReference>
<dbReference type="SUPFAM" id="SSF141130">
    <property type="entry name" value="Acetamidase/Formamidase-like"/>
    <property type="match status" value="1"/>
</dbReference>
<evidence type="ECO:0000313" key="1">
    <source>
        <dbReference type="EMBL" id="CEO90319.1"/>
    </source>
</evidence>
<protein>
    <submittedName>
        <fullName evidence="1">Putative Acetamidase/Formamidase</fullName>
    </submittedName>
</protein>
<dbReference type="InterPro" id="IPR004304">
    <property type="entry name" value="FmdA_AmdA"/>
</dbReference>